<protein>
    <submittedName>
        <fullName evidence="1">Uncharacterized protein</fullName>
    </submittedName>
</protein>
<dbReference type="AlphaFoldDB" id="A0A0E9XWX9"/>
<proteinExistence type="predicted"/>
<dbReference type="EMBL" id="GBXM01002359">
    <property type="protein sequence ID" value="JAI06219.1"/>
    <property type="molecule type" value="Transcribed_RNA"/>
</dbReference>
<name>A0A0E9XWX9_ANGAN</name>
<sequence length="51" mass="5937">MKQRQTKERKINICLHQSQINLEISNPVRSPQLLRDIRAAHLGASELWNNS</sequence>
<organism evidence="1">
    <name type="scientific">Anguilla anguilla</name>
    <name type="common">European freshwater eel</name>
    <name type="synonym">Muraena anguilla</name>
    <dbReference type="NCBI Taxonomy" id="7936"/>
    <lineage>
        <taxon>Eukaryota</taxon>
        <taxon>Metazoa</taxon>
        <taxon>Chordata</taxon>
        <taxon>Craniata</taxon>
        <taxon>Vertebrata</taxon>
        <taxon>Euteleostomi</taxon>
        <taxon>Actinopterygii</taxon>
        <taxon>Neopterygii</taxon>
        <taxon>Teleostei</taxon>
        <taxon>Anguilliformes</taxon>
        <taxon>Anguillidae</taxon>
        <taxon>Anguilla</taxon>
    </lineage>
</organism>
<accession>A0A0E9XWX9</accession>
<reference evidence="1" key="1">
    <citation type="submission" date="2014-11" db="EMBL/GenBank/DDBJ databases">
        <authorList>
            <person name="Amaro Gonzalez C."/>
        </authorList>
    </citation>
    <scope>NUCLEOTIDE SEQUENCE</scope>
</reference>
<evidence type="ECO:0000313" key="1">
    <source>
        <dbReference type="EMBL" id="JAI06219.1"/>
    </source>
</evidence>
<reference evidence="1" key="2">
    <citation type="journal article" date="2015" name="Fish Shellfish Immunol.">
        <title>Early steps in the European eel (Anguilla anguilla)-Vibrio vulnificus interaction in the gills: Role of the RtxA13 toxin.</title>
        <authorList>
            <person name="Callol A."/>
            <person name="Pajuelo D."/>
            <person name="Ebbesson L."/>
            <person name="Teles M."/>
            <person name="MacKenzie S."/>
            <person name="Amaro C."/>
        </authorList>
    </citation>
    <scope>NUCLEOTIDE SEQUENCE</scope>
</reference>